<dbReference type="SUPFAM" id="SSF50998">
    <property type="entry name" value="Quinoprotein alcohol dehydrogenase-like"/>
    <property type="match status" value="1"/>
</dbReference>
<sequence length="494" mass="53678">MSRFRAFVSTLTLMCLLATSACASNPQPSDSSNADSTDSDADSAEPPKDPAWGEWVNLGEVGDTVGGANDEYVALLGETGPPHAVYDTSGKKVWDIPELSSEGPGKYSTYSSDELFIAEVKNGDLVGFNWADGSEKWRLNAKEVLSCDLGDDWMWRLVSRTFPNVDEESVIALTIFTSGADVTECASKRELPGSIAFDPSTGEEKWRGPKVNVTSRDVEGHHSITGKYVYTTAGDGTAYQLSRTETGSGKTTYASFETSDEATVGFLREVSDKGFIVSGLGPDEYFEVDSWSDSPGGEPILTNPTDDYPIMYELHNSPGTGYVYGFEVGPDHHFDSALKYHLFNVTKPNASEISPNLTDYAMPQAPDYTDDQGGDTYDPYLGNDPIVPRDGKAPLIVLPWTKSKLAAFDYKTGKPVWTVDDGERADHTTYIPSMSEVVFRQKNRVVAVDALTGEEKWAEDFDKPVGVLDQAGAFLVATHDGESGASVSIRVIEK</sequence>
<protein>
    <recommendedName>
        <fullName evidence="3">Pyrrolo-quinoline quinone repeat domain-containing protein</fullName>
    </recommendedName>
</protein>
<accession>A0ABS2SPW0</accession>
<comment type="caution">
    <text evidence="4">The sequence shown here is derived from an EMBL/GenBank/DDBJ whole genome shotgun (WGS) entry which is preliminary data.</text>
</comment>
<dbReference type="Gene3D" id="2.130.10.10">
    <property type="entry name" value="YVTN repeat-like/Quinoprotein amine dehydrogenase"/>
    <property type="match status" value="2"/>
</dbReference>
<dbReference type="PANTHER" id="PTHR34512">
    <property type="entry name" value="CELL SURFACE PROTEIN"/>
    <property type="match status" value="1"/>
</dbReference>
<dbReference type="EMBL" id="JAFBCP010000001">
    <property type="protein sequence ID" value="MBM7817031.1"/>
    <property type="molecule type" value="Genomic_DNA"/>
</dbReference>
<dbReference type="InterPro" id="IPR002372">
    <property type="entry name" value="PQQ_rpt_dom"/>
</dbReference>
<dbReference type="InterPro" id="IPR015943">
    <property type="entry name" value="WD40/YVTN_repeat-like_dom_sf"/>
</dbReference>
<evidence type="ECO:0000256" key="2">
    <source>
        <dbReference type="SAM" id="SignalP"/>
    </source>
</evidence>
<dbReference type="Pfam" id="PF13360">
    <property type="entry name" value="PQQ_2"/>
    <property type="match status" value="2"/>
</dbReference>
<organism evidence="4 5">
    <name type="scientific">Brevibacterium paucivorans</name>
    <dbReference type="NCBI Taxonomy" id="170994"/>
    <lineage>
        <taxon>Bacteria</taxon>
        <taxon>Bacillati</taxon>
        <taxon>Actinomycetota</taxon>
        <taxon>Actinomycetes</taxon>
        <taxon>Micrococcales</taxon>
        <taxon>Brevibacteriaceae</taxon>
        <taxon>Brevibacterium</taxon>
    </lineage>
</organism>
<gene>
    <name evidence="4" type="ORF">JOE56_001725</name>
</gene>
<reference evidence="4 5" key="1">
    <citation type="submission" date="2021-01" db="EMBL/GenBank/DDBJ databases">
        <title>Sequencing the genomes of 1000 actinobacteria strains.</title>
        <authorList>
            <person name="Klenk H.-P."/>
        </authorList>
    </citation>
    <scope>NUCLEOTIDE SEQUENCE [LARGE SCALE GENOMIC DNA]</scope>
    <source>
        <strain evidence="4 5">DSM 13657</strain>
    </source>
</reference>
<feature type="region of interest" description="Disordered" evidence="1">
    <location>
        <begin position="23"/>
        <end position="53"/>
    </location>
</feature>
<feature type="chain" id="PRO_5045520268" description="Pyrrolo-quinoline quinone repeat domain-containing protein" evidence="2">
    <location>
        <begin position="24"/>
        <end position="494"/>
    </location>
</feature>
<evidence type="ECO:0000313" key="4">
    <source>
        <dbReference type="EMBL" id="MBM7817031.1"/>
    </source>
</evidence>
<dbReference type="Proteomes" id="UP000809290">
    <property type="component" value="Unassembled WGS sequence"/>
</dbReference>
<dbReference type="PANTHER" id="PTHR34512:SF30">
    <property type="entry name" value="OUTER MEMBRANE PROTEIN ASSEMBLY FACTOR BAMB"/>
    <property type="match status" value="1"/>
</dbReference>
<evidence type="ECO:0000313" key="5">
    <source>
        <dbReference type="Proteomes" id="UP000809290"/>
    </source>
</evidence>
<feature type="signal peptide" evidence="2">
    <location>
        <begin position="1"/>
        <end position="23"/>
    </location>
</feature>
<keyword evidence="2" id="KW-0732">Signal</keyword>
<evidence type="ECO:0000256" key="1">
    <source>
        <dbReference type="SAM" id="MobiDB-lite"/>
    </source>
</evidence>
<keyword evidence="5" id="KW-1185">Reference proteome</keyword>
<dbReference type="RefSeq" id="WP_204515682.1">
    <property type="nucleotide sequence ID" value="NZ_JAFBCP010000001.1"/>
</dbReference>
<feature type="domain" description="Pyrrolo-quinoline quinone repeat" evidence="3">
    <location>
        <begin position="402"/>
        <end position="480"/>
    </location>
</feature>
<dbReference type="PROSITE" id="PS51257">
    <property type="entry name" value="PROKAR_LIPOPROTEIN"/>
    <property type="match status" value="1"/>
</dbReference>
<name>A0ABS2SPW0_9MICO</name>
<proteinExistence type="predicted"/>
<evidence type="ECO:0000259" key="3">
    <source>
        <dbReference type="Pfam" id="PF13360"/>
    </source>
</evidence>
<dbReference type="InterPro" id="IPR011047">
    <property type="entry name" value="Quinoprotein_ADH-like_sf"/>
</dbReference>
<feature type="domain" description="Pyrrolo-quinoline quinone repeat" evidence="3">
    <location>
        <begin position="86"/>
        <end position="240"/>
    </location>
</feature>